<dbReference type="GO" id="GO:0003676">
    <property type="term" value="F:nucleic acid binding"/>
    <property type="evidence" value="ECO:0007669"/>
    <property type="project" value="InterPro"/>
</dbReference>
<evidence type="ECO:0000313" key="5">
    <source>
        <dbReference type="Proteomes" id="UP000225108"/>
    </source>
</evidence>
<sequence>MRILDVVDDVMGMVVPDDPSGVVGLIKDLITLRNATECKLSSVAAHIDRLGIAKKSGFTTSKLLQANGVAPAVASRWLRIGTGLTGLDRTAGYFRDGFLSTEHVDAVVRGRAHVAARAGSEMAAEERADIERKLLSHAISGASPGEVGKAARKLGNQVSGNTGGLPASEDSAMNTVDFAVVDGRFVGKFDLDAVMGEKMRSALNVWSKPRPEPDGSEDRRSSARRRADALHQLLDCGGGRTSAPAPRTEVIVTVPADEPDRASLRWMGPITEATAAALACDSSITSVTLDGQEVPIDLSPPRRLFTGLLRKAIIIRDACCVKCGAPAEWSDCHHIVHWQEGGPTTLENGCLLCRTCHRAVHNTDWDVVMGPDKHPWLLPPADVDPLRKPLPAYNRRTLTLAA</sequence>
<evidence type="ECO:0000256" key="2">
    <source>
        <dbReference type="SAM" id="MobiDB-lite"/>
    </source>
</evidence>
<dbReference type="Pfam" id="PF01844">
    <property type="entry name" value="HNH"/>
    <property type="match status" value="1"/>
</dbReference>
<gene>
    <name evidence="4" type="ORF">CSW57_18870</name>
</gene>
<reference evidence="4 5" key="1">
    <citation type="submission" date="2017-10" db="EMBL/GenBank/DDBJ databases">
        <title>The draft genome sequence of Williamsia sp. BULT 1.1 isolated from the semi-arid grassland soils from South Africa.</title>
        <authorList>
            <person name="Kabwe M.H."/>
            <person name="Govender N."/>
            <person name="Mutseka Lunga P."/>
            <person name="Vikram S."/>
            <person name="Makhalanyane T.P."/>
        </authorList>
    </citation>
    <scope>NUCLEOTIDE SEQUENCE [LARGE SCALE GENOMIC DNA]</scope>
    <source>
        <strain evidence="4 5">BULT 1.1</strain>
    </source>
</reference>
<dbReference type="GO" id="GO:0008270">
    <property type="term" value="F:zinc ion binding"/>
    <property type="evidence" value="ECO:0007669"/>
    <property type="project" value="InterPro"/>
</dbReference>
<dbReference type="Gene3D" id="1.10.30.50">
    <property type="match status" value="1"/>
</dbReference>
<dbReference type="Pfam" id="PF02720">
    <property type="entry name" value="DUF222"/>
    <property type="match status" value="1"/>
</dbReference>
<dbReference type="GO" id="GO:0004519">
    <property type="term" value="F:endonuclease activity"/>
    <property type="evidence" value="ECO:0007669"/>
    <property type="project" value="UniProtKB-KW"/>
</dbReference>
<accession>A0A2G3PKT6</accession>
<dbReference type="RefSeq" id="WP_099384608.1">
    <property type="nucleotide sequence ID" value="NZ_PEBD01000010.1"/>
</dbReference>
<dbReference type="SMART" id="SM00507">
    <property type="entry name" value="HNHc"/>
    <property type="match status" value="1"/>
</dbReference>
<dbReference type="Proteomes" id="UP000225108">
    <property type="component" value="Unassembled WGS sequence"/>
</dbReference>
<dbReference type="AlphaFoldDB" id="A0A2G3PKT6"/>
<protein>
    <submittedName>
        <fullName evidence="4">HNH endonuclease</fullName>
    </submittedName>
</protein>
<feature type="domain" description="HNH nuclease" evidence="3">
    <location>
        <begin position="308"/>
        <end position="358"/>
    </location>
</feature>
<name>A0A2G3PKT6_WILMA</name>
<organism evidence="4 5">
    <name type="scientific">Williamsia marianensis</name>
    <dbReference type="NCBI Taxonomy" id="85044"/>
    <lineage>
        <taxon>Bacteria</taxon>
        <taxon>Bacillati</taxon>
        <taxon>Actinomycetota</taxon>
        <taxon>Actinomycetes</taxon>
        <taxon>Mycobacteriales</taxon>
        <taxon>Nocardiaceae</taxon>
        <taxon>Williamsia</taxon>
    </lineage>
</organism>
<dbReference type="InterPro" id="IPR003615">
    <property type="entry name" value="HNH_nuc"/>
</dbReference>
<dbReference type="EMBL" id="PEBD01000010">
    <property type="protein sequence ID" value="PHV66353.1"/>
    <property type="molecule type" value="Genomic_DNA"/>
</dbReference>
<dbReference type="InterPro" id="IPR003870">
    <property type="entry name" value="DUF222"/>
</dbReference>
<comment type="caution">
    <text evidence="4">The sequence shown here is derived from an EMBL/GenBank/DDBJ whole genome shotgun (WGS) entry which is preliminary data.</text>
</comment>
<comment type="similarity">
    <text evidence="1">Belongs to the Rv1128c/1148c/1588c/1702c/1945/3466 family.</text>
</comment>
<proteinExistence type="inferred from homology"/>
<dbReference type="InterPro" id="IPR002711">
    <property type="entry name" value="HNH"/>
</dbReference>
<keyword evidence="4" id="KW-0540">Nuclease</keyword>
<evidence type="ECO:0000313" key="4">
    <source>
        <dbReference type="EMBL" id="PHV66353.1"/>
    </source>
</evidence>
<keyword evidence="4" id="KW-0378">Hydrolase</keyword>
<feature type="region of interest" description="Disordered" evidence="2">
    <location>
        <begin position="205"/>
        <end position="224"/>
    </location>
</feature>
<evidence type="ECO:0000259" key="3">
    <source>
        <dbReference type="SMART" id="SM00507"/>
    </source>
</evidence>
<feature type="compositionally biased region" description="Basic and acidic residues" evidence="2">
    <location>
        <begin position="209"/>
        <end position="224"/>
    </location>
</feature>
<keyword evidence="4" id="KW-0255">Endonuclease</keyword>
<evidence type="ECO:0000256" key="1">
    <source>
        <dbReference type="ARBA" id="ARBA00023450"/>
    </source>
</evidence>
<dbReference type="CDD" id="cd00085">
    <property type="entry name" value="HNHc"/>
    <property type="match status" value="1"/>
</dbReference>